<dbReference type="Pfam" id="PF00672">
    <property type="entry name" value="HAMP"/>
    <property type="match status" value="1"/>
</dbReference>
<dbReference type="CDD" id="cd12913">
    <property type="entry name" value="PDC1_MCP_like"/>
    <property type="match status" value="1"/>
</dbReference>
<dbReference type="PROSITE" id="PS50885">
    <property type="entry name" value="HAMP"/>
    <property type="match status" value="1"/>
</dbReference>
<organism evidence="11 12">
    <name type="scientific">Bacillus selenitireducens (strain ATCC 700615 / DSM 15326 / MLS10)</name>
    <dbReference type="NCBI Taxonomy" id="439292"/>
    <lineage>
        <taxon>Bacteria</taxon>
        <taxon>Bacillati</taxon>
        <taxon>Bacillota</taxon>
        <taxon>Bacilli</taxon>
        <taxon>Bacillales</taxon>
        <taxon>Bacillaceae</taxon>
        <taxon>Salisediminibacterium</taxon>
    </lineage>
</organism>
<evidence type="ECO:0000259" key="9">
    <source>
        <dbReference type="PROSITE" id="PS50111"/>
    </source>
</evidence>
<dbReference type="Gene3D" id="1.10.287.950">
    <property type="entry name" value="Methyl-accepting chemotaxis protein"/>
    <property type="match status" value="1"/>
</dbReference>
<evidence type="ECO:0000259" key="10">
    <source>
        <dbReference type="PROSITE" id="PS50885"/>
    </source>
</evidence>
<dbReference type="SMART" id="SM00283">
    <property type="entry name" value="MA"/>
    <property type="match status" value="1"/>
</dbReference>
<keyword evidence="8" id="KW-0812">Transmembrane</keyword>
<dbReference type="Gene3D" id="3.30.450.20">
    <property type="entry name" value="PAS domain"/>
    <property type="match status" value="2"/>
</dbReference>
<reference evidence="11" key="1">
    <citation type="submission" date="2009-10" db="EMBL/GenBank/DDBJ databases">
        <title>Complete sequence of Bacillus selenitireducens MLS10.</title>
        <authorList>
            <consortium name="US DOE Joint Genome Institute"/>
            <person name="Lucas S."/>
            <person name="Copeland A."/>
            <person name="Lapidus A."/>
            <person name="Glavina del Rio T."/>
            <person name="Dalin E."/>
            <person name="Tice H."/>
            <person name="Bruce D."/>
            <person name="Goodwin L."/>
            <person name="Pitluck S."/>
            <person name="Sims D."/>
            <person name="Brettin T."/>
            <person name="Detter J.C."/>
            <person name="Han C."/>
            <person name="Larimer F."/>
            <person name="Land M."/>
            <person name="Hauser L."/>
            <person name="Kyrpides N."/>
            <person name="Ovchinnikova G."/>
            <person name="Stolz J."/>
        </authorList>
    </citation>
    <scope>NUCLEOTIDE SEQUENCE [LARGE SCALE GENOMIC DNA]</scope>
    <source>
        <strain evidence="11">MLS10</strain>
    </source>
</reference>
<dbReference type="CDD" id="cd12912">
    <property type="entry name" value="PDC2_MCP_like"/>
    <property type="match status" value="1"/>
</dbReference>
<dbReference type="InterPro" id="IPR004089">
    <property type="entry name" value="MCPsignal_dom"/>
</dbReference>
<dbReference type="eggNOG" id="COG0840">
    <property type="taxonomic scope" value="Bacteria"/>
</dbReference>
<dbReference type="KEGG" id="bse:Bsel_0876"/>
<dbReference type="PROSITE" id="PS50111">
    <property type="entry name" value="CHEMOTAXIS_TRANSDUC_2"/>
    <property type="match status" value="1"/>
</dbReference>
<dbReference type="CDD" id="cd11386">
    <property type="entry name" value="MCP_signal"/>
    <property type="match status" value="1"/>
</dbReference>
<keyword evidence="8" id="KW-1133">Transmembrane helix</keyword>
<dbReference type="EMBL" id="CP001791">
    <property type="protein sequence ID" value="ADH98399.1"/>
    <property type="molecule type" value="Genomic_DNA"/>
</dbReference>
<dbReference type="RefSeq" id="WP_013171824.1">
    <property type="nucleotide sequence ID" value="NC_014219.1"/>
</dbReference>
<dbReference type="GO" id="GO:0007165">
    <property type="term" value="P:signal transduction"/>
    <property type="evidence" value="ECO:0007669"/>
    <property type="project" value="UniProtKB-KW"/>
</dbReference>
<gene>
    <name evidence="11" type="ordered locus">Bsel_0876</name>
</gene>
<evidence type="ECO:0000256" key="6">
    <source>
        <dbReference type="PROSITE-ProRule" id="PRU00284"/>
    </source>
</evidence>
<keyword evidence="3 8" id="KW-0472">Membrane</keyword>
<protein>
    <submittedName>
        <fullName evidence="11">Methyl-accepting chemotaxis sensory transducer with Cache sensor</fullName>
    </submittedName>
</protein>
<feature type="domain" description="Methyl-accepting transducer" evidence="9">
    <location>
        <begin position="395"/>
        <end position="652"/>
    </location>
</feature>
<dbReference type="PANTHER" id="PTHR32089:SF112">
    <property type="entry name" value="LYSOZYME-LIKE PROTEIN-RELATED"/>
    <property type="match status" value="1"/>
</dbReference>
<evidence type="ECO:0000256" key="7">
    <source>
        <dbReference type="SAM" id="MobiDB-lite"/>
    </source>
</evidence>
<evidence type="ECO:0000256" key="2">
    <source>
        <dbReference type="ARBA" id="ARBA00022475"/>
    </source>
</evidence>
<comment type="similarity">
    <text evidence="5">Belongs to the methyl-accepting chemotaxis (MCP) protein family.</text>
</comment>
<dbReference type="CDD" id="cd06225">
    <property type="entry name" value="HAMP"/>
    <property type="match status" value="1"/>
</dbReference>
<evidence type="ECO:0000256" key="3">
    <source>
        <dbReference type="ARBA" id="ARBA00023136"/>
    </source>
</evidence>
<feature type="region of interest" description="Disordered" evidence="7">
    <location>
        <begin position="394"/>
        <end position="430"/>
    </location>
</feature>
<dbReference type="InterPro" id="IPR029151">
    <property type="entry name" value="Sensor-like_sf"/>
</dbReference>
<keyword evidence="12" id="KW-1185">Reference proteome</keyword>
<feature type="compositionally biased region" description="Low complexity" evidence="7">
    <location>
        <begin position="394"/>
        <end position="412"/>
    </location>
</feature>
<dbReference type="HOGENOM" id="CLU_000445_107_19_9"/>
<dbReference type="PANTHER" id="PTHR32089">
    <property type="entry name" value="METHYL-ACCEPTING CHEMOTAXIS PROTEIN MCPB"/>
    <property type="match status" value="1"/>
</dbReference>
<evidence type="ECO:0000313" key="12">
    <source>
        <dbReference type="Proteomes" id="UP000000271"/>
    </source>
</evidence>
<comment type="subcellular location">
    <subcellularLocation>
        <location evidence="1">Cell membrane</location>
    </subcellularLocation>
</comment>
<evidence type="ECO:0000313" key="11">
    <source>
        <dbReference type="EMBL" id="ADH98399.1"/>
    </source>
</evidence>
<feature type="transmembrane region" description="Helical" evidence="8">
    <location>
        <begin position="12"/>
        <end position="30"/>
    </location>
</feature>
<accession>D6XZM5</accession>
<feature type="domain" description="HAMP" evidence="10">
    <location>
        <begin position="324"/>
        <end position="376"/>
    </location>
</feature>
<name>D6XZM5_BACIE</name>
<dbReference type="Proteomes" id="UP000000271">
    <property type="component" value="Chromosome"/>
</dbReference>
<proteinExistence type="inferred from homology"/>
<sequence length="682" mass="75377">MKSKSSIQRKMFVFVILAVAVIFTTSYLNYSFATSGLEIQIEEKINATVENAIQDLDSRLHNHQLIGESVAASAGELKNGLSRDEYYALLGRATALNEDTLGIGVWFEPYAYDDDIEFFGPYAFEEDGQIIYTDEFEDPAYNFHTHDWYLAGLEAEDIVWTEPYFSESLNGTLITTSFPMFSNTGDILGTVSSEVRIDQLKELVKSIDTGYDSHAFLLDANAQFLVHTDHSETDDTLMSLSEDQDLAALSLHLSDSGTGVVELSYRGDDSSVYYQYLPRLDWTLGVVIPHHDMYEELGTLMIRIALISITMIILFLVYGYLFSRKLTQPLILLNNKVREVTTGDLSVTIDPVNSDEIGELTVNFDHMVKNLRTVVGSVRKSIETVSDATEQLSAVSEETTATTEEISRSISEMADGTNEAASHAERTNETTLSLSDQLTILVKKAQQLARHASAMQSLNDKGINQMSRLRSQSQHSSKIAQDVEKVISGFNEKMNLIGEIVGSIGKISEQTNLLALNASIEAARAGEHGKGFAVVADEVRKLAEETSNSAKDITNSITILQTEGKELENWVFSSKETSDQQLEVVEETISAFESIAKENVEMIETTSTIIAEIDHVDTYKNNVVDAIGHIAAIIEENAALADAVNGSSEEQLKAVRSIVESAENLRLSGEELQHLIKQFSTD</sequence>
<dbReference type="InterPro" id="IPR003660">
    <property type="entry name" value="HAMP_dom"/>
</dbReference>
<dbReference type="STRING" id="439292.Bsel_0876"/>
<dbReference type="OrthoDB" id="9760371at2"/>
<keyword evidence="4 6" id="KW-0807">Transducer</keyword>
<dbReference type="AlphaFoldDB" id="D6XZM5"/>
<evidence type="ECO:0000256" key="1">
    <source>
        <dbReference type="ARBA" id="ARBA00004236"/>
    </source>
</evidence>
<evidence type="ECO:0000256" key="5">
    <source>
        <dbReference type="ARBA" id="ARBA00029447"/>
    </source>
</evidence>
<feature type="transmembrane region" description="Helical" evidence="8">
    <location>
        <begin position="300"/>
        <end position="321"/>
    </location>
</feature>
<evidence type="ECO:0000256" key="4">
    <source>
        <dbReference type="ARBA" id="ARBA00023224"/>
    </source>
</evidence>
<keyword evidence="2" id="KW-1003">Cell membrane</keyword>
<dbReference type="Pfam" id="PF22673">
    <property type="entry name" value="MCP-like_PDC_1"/>
    <property type="match status" value="1"/>
</dbReference>
<evidence type="ECO:0000256" key="8">
    <source>
        <dbReference type="SAM" id="Phobius"/>
    </source>
</evidence>
<dbReference type="GO" id="GO:0005886">
    <property type="term" value="C:plasma membrane"/>
    <property type="evidence" value="ECO:0007669"/>
    <property type="project" value="UniProtKB-SubCell"/>
</dbReference>
<dbReference type="SUPFAM" id="SSF58104">
    <property type="entry name" value="Methyl-accepting chemotaxis protein (MCP) signaling domain"/>
    <property type="match status" value="1"/>
</dbReference>
<dbReference type="SUPFAM" id="SSF103190">
    <property type="entry name" value="Sensory domain-like"/>
    <property type="match status" value="1"/>
</dbReference>
<dbReference type="Pfam" id="PF00015">
    <property type="entry name" value="MCPsignal"/>
    <property type="match status" value="1"/>
</dbReference>
<dbReference type="SMART" id="SM00304">
    <property type="entry name" value="HAMP"/>
    <property type="match status" value="1"/>
</dbReference>